<protein>
    <recommendedName>
        <fullName evidence="1">Peptidase M28 domain-containing protein</fullName>
    </recommendedName>
</protein>
<dbReference type="SUPFAM" id="SSF53187">
    <property type="entry name" value="Zn-dependent exopeptidases"/>
    <property type="match status" value="1"/>
</dbReference>
<dbReference type="InterPro" id="IPR045175">
    <property type="entry name" value="M28_fam"/>
</dbReference>
<sequence>MKKNSTNNNKSFSWKKFFFFSALILFAFLSFQFYEPKYPAKILDKKTDSTLVKKHLNALTEIPNFRNADHLSQLDSTANYLKKDFEKYADDVSFQNFEVDGKNYKNVIASFGTEHKSRIIVGAHYDVCGEQAGADDNASGTTALLELARMLKGEKLNFRIDLVAYTLEEPPYFRTENMGSYIHAKSLKDKNIDVFGMVSVEMIGYFSDEPNSQDYPLGLLSIFYGDKGNFITVVKKFNAGKFANAFNKTYKKSGQIKTQTFTAPQFLQGIDYSDHLNYWKFDYSALMLTDTSFFRNKNYHKASDTVETLDIPRMCKVIDGLYYTLKNLE</sequence>
<feature type="domain" description="Peptidase M28" evidence="1">
    <location>
        <begin position="106"/>
        <end position="317"/>
    </location>
</feature>
<dbReference type="GO" id="GO:0006508">
    <property type="term" value="P:proteolysis"/>
    <property type="evidence" value="ECO:0007669"/>
    <property type="project" value="InterPro"/>
</dbReference>
<organism evidence="2 3">
    <name type="scientific">Frigoriflavimonas asaccharolytica</name>
    <dbReference type="NCBI Taxonomy" id="2735899"/>
    <lineage>
        <taxon>Bacteria</taxon>
        <taxon>Pseudomonadati</taxon>
        <taxon>Bacteroidota</taxon>
        <taxon>Flavobacteriia</taxon>
        <taxon>Flavobacteriales</taxon>
        <taxon>Weeksellaceae</taxon>
        <taxon>Frigoriflavimonas</taxon>
    </lineage>
</organism>
<dbReference type="PANTHER" id="PTHR12147:SF26">
    <property type="entry name" value="PEPTIDASE M28 DOMAIN-CONTAINING PROTEIN"/>
    <property type="match status" value="1"/>
</dbReference>
<dbReference type="PANTHER" id="PTHR12147">
    <property type="entry name" value="METALLOPEPTIDASE M28 FAMILY MEMBER"/>
    <property type="match status" value="1"/>
</dbReference>
<comment type="caution">
    <text evidence="2">The sequence shown here is derived from an EMBL/GenBank/DDBJ whole genome shotgun (WGS) entry which is preliminary data.</text>
</comment>
<dbReference type="Pfam" id="PF04389">
    <property type="entry name" value="Peptidase_M28"/>
    <property type="match status" value="1"/>
</dbReference>
<accession>A0A8J8G7M4</accession>
<dbReference type="Gene3D" id="3.40.630.10">
    <property type="entry name" value="Zn peptidases"/>
    <property type="match status" value="1"/>
</dbReference>
<dbReference type="InterPro" id="IPR007484">
    <property type="entry name" value="Peptidase_M28"/>
</dbReference>
<name>A0A8J8G7M4_9FLAO</name>
<dbReference type="AlphaFoldDB" id="A0A8J8G7M4"/>
<proteinExistence type="predicted"/>
<evidence type="ECO:0000259" key="1">
    <source>
        <dbReference type="Pfam" id="PF04389"/>
    </source>
</evidence>
<evidence type="ECO:0000313" key="3">
    <source>
        <dbReference type="Proteomes" id="UP000610746"/>
    </source>
</evidence>
<evidence type="ECO:0000313" key="2">
    <source>
        <dbReference type="EMBL" id="NRS92466.1"/>
    </source>
</evidence>
<dbReference type="EMBL" id="JABSNO010000009">
    <property type="protein sequence ID" value="NRS92466.1"/>
    <property type="molecule type" value="Genomic_DNA"/>
</dbReference>
<keyword evidence="3" id="KW-1185">Reference proteome</keyword>
<dbReference type="GO" id="GO:0008235">
    <property type="term" value="F:metalloexopeptidase activity"/>
    <property type="evidence" value="ECO:0007669"/>
    <property type="project" value="InterPro"/>
</dbReference>
<gene>
    <name evidence="2" type="ORF">HNQ03_001541</name>
</gene>
<reference evidence="2" key="1">
    <citation type="submission" date="2020-05" db="EMBL/GenBank/DDBJ databases">
        <title>Genomic Encyclopedia of Type Strains, Phase IV (KMG-V): Genome sequencing to study the core and pangenomes of soil and plant-associated prokaryotes.</title>
        <authorList>
            <person name="Whitman W."/>
        </authorList>
    </citation>
    <scope>NUCLEOTIDE SEQUENCE</scope>
    <source>
        <strain evidence="2">16F</strain>
    </source>
</reference>
<dbReference type="RefSeq" id="WP_173779073.1">
    <property type="nucleotide sequence ID" value="NZ_JABSNO010000009.1"/>
</dbReference>
<dbReference type="Proteomes" id="UP000610746">
    <property type="component" value="Unassembled WGS sequence"/>
</dbReference>